<keyword evidence="2" id="KW-0812">Transmembrane</keyword>
<keyword evidence="2" id="KW-0472">Membrane</keyword>
<gene>
    <name evidence="3" type="ORF">SAMN02745225_00791</name>
</gene>
<feature type="transmembrane region" description="Helical" evidence="2">
    <location>
        <begin position="155"/>
        <end position="176"/>
    </location>
</feature>
<organism evidence="3 4">
    <name type="scientific">Ferrithrix thermotolerans DSM 19514</name>
    <dbReference type="NCBI Taxonomy" id="1121881"/>
    <lineage>
        <taxon>Bacteria</taxon>
        <taxon>Bacillati</taxon>
        <taxon>Actinomycetota</taxon>
        <taxon>Acidimicrobiia</taxon>
        <taxon>Acidimicrobiales</taxon>
        <taxon>Acidimicrobiaceae</taxon>
        <taxon>Ferrithrix</taxon>
    </lineage>
</organism>
<feature type="transmembrane region" description="Helical" evidence="2">
    <location>
        <begin position="6"/>
        <end position="24"/>
    </location>
</feature>
<feature type="transmembrane region" description="Helical" evidence="2">
    <location>
        <begin position="66"/>
        <end position="89"/>
    </location>
</feature>
<feature type="transmembrane region" description="Helical" evidence="2">
    <location>
        <begin position="183"/>
        <end position="203"/>
    </location>
</feature>
<keyword evidence="2" id="KW-1133">Transmembrane helix</keyword>
<name>A0A1M4TZN8_9ACTN</name>
<proteinExistence type="predicted"/>
<dbReference type="AlphaFoldDB" id="A0A1M4TZN8"/>
<feature type="region of interest" description="Disordered" evidence="1">
    <location>
        <begin position="372"/>
        <end position="395"/>
    </location>
</feature>
<keyword evidence="4" id="KW-1185">Reference proteome</keyword>
<accession>A0A1M4TZN8</accession>
<feature type="transmembrane region" description="Helical" evidence="2">
    <location>
        <begin position="101"/>
        <end position="121"/>
    </location>
</feature>
<feature type="transmembrane region" description="Helical" evidence="2">
    <location>
        <begin position="249"/>
        <end position="269"/>
    </location>
</feature>
<feature type="compositionally biased region" description="Basic and acidic residues" evidence="1">
    <location>
        <begin position="372"/>
        <end position="383"/>
    </location>
</feature>
<dbReference type="Proteomes" id="UP000184295">
    <property type="component" value="Unassembled WGS sequence"/>
</dbReference>
<evidence type="ECO:0000313" key="3">
    <source>
        <dbReference type="EMBL" id="SHE49807.1"/>
    </source>
</evidence>
<evidence type="ECO:0000256" key="1">
    <source>
        <dbReference type="SAM" id="MobiDB-lite"/>
    </source>
</evidence>
<sequence length="395" mass="42903">MWPFAVASLFTGVANYFLRLLLRTLSYSFDKGLETVFLWLLGQMSSVFETSTVFDPTAHFFEVEYSYVLGVAKGLVLPGFLGGVIYALWSASIAEVLKLVLVRLPAAVLAGGAGVAFVSLLNSLVEYICVPLEGNSAVFAHIEVFARSVGSAKSIPIFVIAIMFLLGIFAEFALWLELILRNGALYLLTATLPLTSVGLLFPWGRNWLRKTAEVLLGLELVKFVALLGVWLSLGAVVQSTLKSSASEAMSTFLSGVAMLIVAVISPYFLVKLVPLADVHLAAALESGFASSLRTVGAKAADLAAQGSSLESIDPWPDIPYSTDEVNLPPFEGYPPVYEMISGVRHSPFSRQMFGLDPDVEPTEEEVERLMRKYGVDPNRERPTIDGSFDEGGREE</sequence>
<evidence type="ECO:0000313" key="4">
    <source>
        <dbReference type="Proteomes" id="UP000184295"/>
    </source>
</evidence>
<dbReference type="EMBL" id="FQUL01000007">
    <property type="protein sequence ID" value="SHE49807.1"/>
    <property type="molecule type" value="Genomic_DNA"/>
</dbReference>
<protein>
    <submittedName>
        <fullName evidence="3">Uncharacterized protein</fullName>
    </submittedName>
</protein>
<feature type="transmembrane region" description="Helical" evidence="2">
    <location>
        <begin position="215"/>
        <end position="237"/>
    </location>
</feature>
<evidence type="ECO:0000256" key="2">
    <source>
        <dbReference type="SAM" id="Phobius"/>
    </source>
</evidence>
<dbReference type="RefSeq" id="WP_072788927.1">
    <property type="nucleotide sequence ID" value="NZ_FQUL01000007.1"/>
</dbReference>
<dbReference type="STRING" id="1121881.SAMN02745225_00791"/>
<reference evidence="4" key="1">
    <citation type="submission" date="2016-11" db="EMBL/GenBank/DDBJ databases">
        <authorList>
            <person name="Varghese N."/>
            <person name="Submissions S."/>
        </authorList>
    </citation>
    <scope>NUCLEOTIDE SEQUENCE [LARGE SCALE GENOMIC DNA]</scope>
    <source>
        <strain evidence="4">DSM 19514</strain>
    </source>
</reference>